<dbReference type="OrthoDB" id="6196614at2"/>
<dbReference type="RefSeq" id="WP_132701623.1">
    <property type="nucleotide sequence ID" value="NZ_SLZR01000008.1"/>
</dbReference>
<reference evidence="2 3" key="1">
    <citation type="submission" date="2019-03" db="EMBL/GenBank/DDBJ databases">
        <title>Genomic Encyclopedia of Archaeal and Bacterial Type Strains, Phase II (KMG-II): from individual species to whole genera.</title>
        <authorList>
            <person name="Goeker M."/>
        </authorList>
    </citation>
    <scope>NUCLEOTIDE SEQUENCE [LARGE SCALE GENOMIC DNA]</scope>
    <source>
        <strain evidence="2 3">DSM 15388</strain>
    </source>
</reference>
<organism evidence="2 3">
    <name type="scientific">Reinekea marinisedimentorum</name>
    <dbReference type="NCBI Taxonomy" id="230495"/>
    <lineage>
        <taxon>Bacteria</taxon>
        <taxon>Pseudomonadati</taxon>
        <taxon>Pseudomonadota</taxon>
        <taxon>Gammaproteobacteria</taxon>
        <taxon>Oceanospirillales</taxon>
        <taxon>Saccharospirillaceae</taxon>
        <taxon>Reinekea</taxon>
    </lineage>
</organism>
<evidence type="ECO:0000313" key="2">
    <source>
        <dbReference type="EMBL" id="TCS40645.1"/>
    </source>
</evidence>
<feature type="region of interest" description="Disordered" evidence="1">
    <location>
        <begin position="81"/>
        <end position="104"/>
    </location>
</feature>
<dbReference type="EMBL" id="SLZR01000008">
    <property type="protein sequence ID" value="TCS40645.1"/>
    <property type="molecule type" value="Genomic_DNA"/>
</dbReference>
<name>A0A4R3I453_9GAMM</name>
<proteinExistence type="predicted"/>
<gene>
    <name evidence="2" type="ORF">BCF53_1081</name>
</gene>
<sequence length="104" mass="11539">MFGEGAAPFNISRDGKIGDAEGFSLIGQSFVHYERDLEAQWTSTVVTGQYLPQETDEATIQSWLSDKALTWSKSYPSVSECEGEEGELIPEMHDPLLNDPDVLQ</sequence>
<protein>
    <submittedName>
        <fullName evidence="2">Uncharacterized protein</fullName>
    </submittedName>
</protein>
<comment type="caution">
    <text evidence="2">The sequence shown here is derived from an EMBL/GenBank/DDBJ whole genome shotgun (WGS) entry which is preliminary data.</text>
</comment>
<accession>A0A4R3I453</accession>
<dbReference type="AlphaFoldDB" id="A0A4R3I453"/>
<evidence type="ECO:0000256" key="1">
    <source>
        <dbReference type="SAM" id="MobiDB-lite"/>
    </source>
</evidence>
<evidence type="ECO:0000313" key="3">
    <source>
        <dbReference type="Proteomes" id="UP000295793"/>
    </source>
</evidence>
<keyword evidence="3" id="KW-1185">Reference proteome</keyword>
<dbReference type="Proteomes" id="UP000295793">
    <property type="component" value="Unassembled WGS sequence"/>
</dbReference>